<dbReference type="Gene3D" id="3.20.20.150">
    <property type="entry name" value="Divalent-metal-dependent TIM barrel enzymes"/>
    <property type="match status" value="1"/>
</dbReference>
<dbReference type="Pfam" id="PF14707">
    <property type="entry name" value="Sulfatase_C"/>
    <property type="match status" value="1"/>
</dbReference>
<dbReference type="InterPro" id="IPR013022">
    <property type="entry name" value="Xyl_isomerase-like_TIM-brl"/>
</dbReference>
<dbReference type="EC" id="5.3.1.5" evidence="5 16"/>
<dbReference type="InterPro" id="IPR000917">
    <property type="entry name" value="Sulfatase_N"/>
</dbReference>
<dbReference type="Gene3D" id="3.40.720.10">
    <property type="entry name" value="Alkaline Phosphatase, subunit A"/>
    <property type="match status" value="1"/>
</dbReference>
<proteinExistence type="inferred from homology"/>
<dbReference type="InterPro" id="IPR024607">
    <property type="entry name" value="Sulfatase_CS"/>
</dbReference>
<keyword evidence="6" id="KW-0963">Cytoplasm</keyword>
<reference evidence="19" key="2">
    <citation type="submission" date="2024-04" db="EMBL/GenBank/DDBJ databases">
        <authorList>
            <person name="Chen Y."/>
            <person name="Shah S."/>
            <person name="Dougan E. K."/>
            <person name="Thang M."/>
            <person name="Chan C."/>
        </authorList>
    </citation>
    <scope>NUCLEOTIDE SEQUENCE [LARGE SCALE GENOMIC DNA]</scope>
</reference>
<evidence type="ECO:0000256" key="6">
    <source>
        <dbReference type="ARBA" id="ARBA00022490"/>
    </source>
</evidence>
<dbReference type="NCBIfam" id="NF003998">
    <property type="entry name" value="PRK05474.1"/>
    <property type="match status" value="1"/>
</dbReference>
<keyword evidence="20" id="KW-1185">Reference proteome</keyword>
<evidence type="ECO:0000256" key="9">
    <source>
        <dbReference type="ARBA" id="ARBA00022729"/>
    </source>
</evidence>
<dbReference type="InterPro" id="IPR000182">
    <property type="entry name" value="GNAT_dom"/>
</dbReference>
<dbReference type="EMBL" id="CAMXCT030000001">
    <property type="protein sequence ID" value="CAL4759523.1"/>
    <property type="molecule type" value="Genomic_DNA"/>
</dbReference>
<feature type="domain" description="N-acetyltransferase" evidence="17">
    <location>
        <begin position="471"/>
        <end position="623"/>
    </location>
</feature>
<dbReference type="InterPro" id="IPR001998">
    <property type="entry name" value="Xylose_isomerase"/>
</dbReference>
<evidence type="ECO:0000256" key="10">
    <source>
        <dbReference type="ARBA" id="ARBA00022801"/>
    </source>
</evidence>
<dbReference type="PANTHER" id="PTHR48408">
    <property type="match status" value="1"/>
</dbReference>
<comment type="caution">
    <text evidence="18">The sequence shown here is derived from an EMBL/GenBank/DDBJ whole genome shotgun (WGS) entry which is preliminary data.</text>
</comment>
<dbReference type="HAMAP" id="MF_00455">
    <property type="entry name" value="Xylose_isom_A"/>
    <property type="match status" value="1"/>
</dbReference>
<dbReference type="PROSITE" id="PS51415">
    <property type="entry name" value="XYLOSE_ISOMERASE"/>
    <property type="match status" value="1"/>
</dbReference>
<dbReference type="PROSITE" id="PS51186">
    <property type="entry name" value="GNAT"/>
    <property type="match status" value="1"/>
</dbReference>
<dbReference type="FunFam" id="3.20.20.150:FF:000002">
    <property type="entry name" value="Xylose isomerase"/>
    <property type="match status" value="1"/>
</dbReference>
<dbReference type="CDD" id="cd16026">
    <property type="entry name" value="GALNS_like"/>
    <property type="match status" value="1"/>
</dbReference>
<dbReference type="PROSITE" id="PS00149">
    <property type="entry name" value="SULFATASE_2"/>
    <property type="match status" value="1"/>
</dbReference>
<evidence type="ECO:0000256" key="3">
    <source>
        <dbReference type="ARBA" id="ARBA00005765"/>
    </source>
</evidence>
<dbReference type="AlphaFoldDB" id="A0A9P1BF16"/>
<comment type="subcellular location">
    <subcellularLocation>
        <location evidence="2">Cytoplasm</location>
    </subcellularLocation>
</comment>
<dbReference type="PROSITE" id="PS00523">
    <property type="entry name" value="SULFATASE_1"/>
    <property type="match status" value="1"/>
</dbReference>
<evidence type="ECO:0000256" key="11">
    <source>
        <dbReference type="ARBA" id="ARBA00022837"/>
    </source>
</evidence>
<dbReference type="GO" id="GO:0009045">
    <property type="term" value="F:xylose isomerase activity"/>
    <property type="evidence" value="ECO:0007669"/>
    <property type="project" value="UniProtKB-EC"/>
</dbReference>
<dbReference type="Pfam" id="PF00583">
    <property type="entry name" value="Acetyltransf_1"/>
    <property type="match status" value="1"/>
</dbReference>
<evidence type="ECO:0000256" key="5">
    <source>
        <dbReference type="ARBA" id="ARBA00011958"/>
    </source>
</evidence>
<dbReference type="GO" id="GO:0016787">
    <property type="term" value="F:hydrolase activity"/>
    <property type="evidence" value="ECO:0007669"/>
    <property type="project" value="UniProtKB-KW"/>
</dbReference>
<name>A0A9P1BF16_9DINO</name>
<protein>
    <recommendedName>
        <fullName evidence="5 16">Xylose isomerase</fullName>
        <ecNumber evidence="5 16">5.3.1.5</ecNumber>
    </recommendedName>
</protein>
<dbReference type="SUPFAM" id="SSF51658">
    <property type="entry name" value="Xylose isomerase-like"/>
    <property type="match status" value="1"/>
</dbReference>
<evidence type="ECO:0000256" key="2">
    <source>
        <dbReference type="ARBA" id="ARBA00004496"/>
    </source>
</evidence>
<evidence type="ECO:0000256" key="4">
    <source>
        <dbReference type="ARBA" id="ARBA00008779"/>
    </source>
</evidence>
<sequence>MSSDLHIRLQHRSAAYATILVVLATFVFASTTSQAAEKAKQPNIIIIFADDFGYGDIGCYGHPTIATPRFDRMAQEGMRFTQFYSAAPVCTPSRAALLTGRYPLRSGMAGVKGRVLFANSETGIPADERVLAEELAAAGYQTACVGKWHLGHLPEFLPTSNGFDQYFGIPYSNDMGQINGRGKAKKGIPLPLIQGTETVETEPDQRFLTERYTDEAVKFITDSAASDKPFFLYLPHSMPHVPLFASDRFAGNSARGLYGDVIETIDWSTGKILDTLAELGIDQSTFVFFTSDNGPWLTYNLHGGSAGLLRGGKGSTWEGGMREPGIAWWPSQIPAGVTTQAVGSTMDLYTTCLSMAGAELPSGRTIDGVDLTPVLFGKSDGEERLFCYYRGPDLFAARYGPWKVHFKTQSGYGQLRPEEHDPPLLYHLEHDPSEQFDVAEDNPEVLASIIERVEQHRQEMKPGTRTGMSELIVRPIEPEDFDVVIAMWEKYFPHRRDYSKPAADLRRKLAHEDDMLLVGTLDDEVVATVMIGYDGHRGWIYYLAVDPNLRRQGLGRQMLTAAETKLRRLGCTKLNLQVLGENTQVIAFYERMGFAVEQRISLGKRIETIAWCSSRVDLSRPAECLRSEELRAAFPDVYTNEPYWLSIDDVSRLLKLRASLVAGARHSEKYRGRLIYYELEGSEASGGSEVCSDGYFDFSDVPPWDTWVALFSDNGARLAAKGFLIAWVPDPFSGLAQKGIDSCPSQCIAWADDTSEPAWVYSRECGTFVALRIANSEELQPQSETRPMTAFADIQKIAYEGPDSKNPMAFRHYDPDAKIEGKTMRDHLRFSVAYWHTFRGTGADPFGAPTMQRPWEAAADTVDNAQKRVHVAFEFMEKLGVPFYCFHDRDVAPEGSTLAESNRNLDAVVELLKQEQKRTGIRLLWGTANLFSNPRYMHGAATSANADAFAYAAAQVKKAIEVTKELGGENYVFWGGREGYQTLLNTDMKRELDHLARFMHMAIEHAQSIGFKGTFLFEPKPKEPTKHQYDFDAAACINFLRANGLEDYVKLNIETNHATLAGHTMQHELDYAGGQGFLGSIDANTGDLLLGWDTDQFPTDIYLTTWCMYTIMKYGGIAPGGINFDAKVRRESFEPSDLFHAHIGGMDAFARGLKIAAAIRGEGELKRLLTHRYRSWDSGIGAEIEAGKMDFAKLEKYMLDKGDADANESGRQEMLENLVNRYL</sequence>
<comment type="catalytic activity">
    <reaction evidence="15 16">
        <text>alpha-D-xylose = alpha-D-xylulofuranose</text>
        <dbReference type="Rhea" id="RHEA:22816"/>
        <dbReference type="ChEBI" id="CHEBI:28518"/>
        <dbReference type="ChEBI" id="CHEBI:188998"/>
        <dbReference type="EC" id="5.3.1.5"/>
    </reaction>
</comment>
<organism evidence="18">
    <name type="scientific">Cladocopium goreaui</name>
    <dbReference type="NCBI Taxonomy" id="2562237"/>
    <lineage>
        <taxon>Eukaryota</taxon>
        <taxon>Sar</taxon>
        <taxon>Alveolata</taxon>
        <taxon>Dinophyceae</taxon>
        <taxon>Suessiales</taxon>
        <taxon>Symbiodiniaceae</taxon>
        <taxon>Cladocopium</taxon>
    </lineage>
</organism>
<evidence type="ECO:0000256" key="14">
    <source>
        <dbReference type="ARBA" id="ARBA00023277"/>
    </source>
</evidence>
<evidence type="ECO:0000313" key="18">
    <source>
        <dbReference type="EMBL" id="CAI3972211.1"/>
    </source>
</evidence>
<evidence type="ECO:0000256" key="16">
    <source>
        <dbReference type="RuleBase" id="RU000609"/>
    </source>
</evidence>
<evidence type="ECO:0000313" key="19">
    <source>
        <dbReference type="EMBL" id="CAL1125586.1"/>
    </source>
</evidence>
<keyword evidence="11" id="KW-0106">Calcium</keyword>
<dbReference type="SUPFAM" id="SSF55729">
    <property type="entry name" value="Acyl-CoA N-acyltransferases (Nat)"/>
    <property type="match status" value="1"/>
</dbReference>
<dbReference type="PRINTS" id="PR00688">
    <property type="entry name" value="XYLOSISMRASE"/>
</dbReference>
<keyword evidence="12" id="KW-0325">Glycoprotein</keyword>
<dbReference type="FunFam" id="3.40.720.10:FF:000023">
    <property type="entry name" value="Arylsulfatase A"/>
    <property type="match status" value="1"/>
</dbReference>
<dbReference type="CDD" id="cd04301">
    <property type="entry name" value="NAT_SF"/>
    <property type="match status" value="1"/>
</dbReference>
<dbReference type="InterPro" id="IPR013452">
    <property type="entry name" value="Xylose_isom_bac"/>
</dbReference>
<accession>A0A9P1BF16</accession>
<keyword evidence="13 16" id="KW-0413">Isomerase</keyword>
<dbReference type="Gene3D" id="3.30.1120.10">
    <property type="match status" value="1"/>
</dbReference>
<dbReference type="GO" id="GO:0046872">
    <property type="term" value="F:metal ion binding"/>
    <property type="evidence" value="ECO:0007669"/>
    <property type="project" value="UniProtKB-KW"/>
</dbReference>
<dbReference type="EMBL" id="CAMXCT020000001">
    <property type="protein sequence ID" value="CAL1125586.1"/>
    <property type="molecule type" value="Genomic_DNA"/>
</dbReference>
<comment type="similarity">
    <text evidence="3 16">Belongs to the xylose isomerase family.</text>
</comment>
<gene>
    <name evidence="18" type="ORF">C1SCF055_LOCUS801</name>
</gene>
<dbReference type="OrthoDB" id="195633at2759"/>
<keyword evidence="14 16" id="KW-0119">Carbohydrate metabolism</keyword>
<dbReference type="Pfam" id="PF00884">
    <property type="entry name" value="Sulfatase"/>
    <property type="match status" value="1"/>
</dbReference>
<dbReference type="GO" id="GO:0016747">
    <property type="term" value="F:acyltransferase activity, transferring groups other than amino-acyl groups"/>
    <property type="evidence" value="ECO:0007669"/>
    <property type="project" value="InterPro"/>
</dbReference>
<keyword evidence="9" id="KW-0732">Signal</keyword>
<dbReference type="NCBIfam" id="TIGR02630">
    <property type="entry name" value="xylose_isom_A"/>
    <property type="match status" value="1"/>
</dbReference>
<evidence type="ECO:0000256" key="15">
    <source>
        <dbReference type="ARBA" id="ARBA00033659"/>
    </source>
</evidence>
<evidence type="ECO:0000256" key="12">
    <source>
        <dbReference type="ARBA" id="ARBA00023180"/>
    </source>
</evidence>
<comment type="similarity">
    <text evidence="4">Belongs to the sulfatase family.</text>
</comment>
<dbReference type="InterPro" id="IPR017850">
    <property type="entry name" value="Alkaline_phosphatase_core_sf"/>
</dbReference>
<evidence type="ECO:0000256" key="8">
    <source>
        <dbReference type="ARBA" id="ARBA00022723"/>
    </source>
</evidence>
<dbReference type="Proteomes" id="UP001152797">
    <property type="component" value="Unassembled WGS sequence"/>
</dbReference>
<dbReference type="GO" id="GO:0042732">
    <property type="term" value="P:D-xylose metabolic process"/>
    <property type="evidence" value="ECO:0007669"/>
    <property type="project" value="UniProtKB-KW"/>
</dbReference>
<keyword evidence="10" id="KW-0378">Hydrolase</keyword>
<keyword evidence="7 16" id="KW-0859">Xylose metabolism</keyword>
<evidence type="ECO:0000256" key="13">
    <source>
        <dbReference type="ARBA" id="ARBA00023235"/>
    </source>
</evidence>
<dbReference type="InterPro" id="IPR036237">
    <property type="entry name" value="Xyl_isomerase-like_sf"/>
</dbReference>
<evidence type="ECO:0000256" key="7">
    <source>
        <dbReference type="ARBA" id="ARBA00022629"/>
    </source>
</evidence>
<comment type="cofactor">
    <cofactor evidence="1">
        <name>Ca(2+)</name>
        <dbReference type="ChEBI" id="CHEBI:29108"/>
    </cofactor>
</comment>
<dbReference type="NCBIfam" id="NF002959">
    <property type="entry name" value="PRK03624.1"/>
    <property type="match status" value="1"/>
</dbReference>
<dbReference type="Gene3D" id="3.40.630.30">
    <property type="match status" value="1"/>
</dbReference>
<dbReference type="InterPro" id="IPR016181">
    <property type="entry name" value="Acyl_CoA_acyltransferase"/>
</dbReference>
<dbReference type="Pfam" id="PF01261">
    <property type="entry name" value="AP_endonuc_2"/>
    <property type="match status" value="1"/>
</dbReference>
<reference evidence="18" key="1">
    <citation type="submission" date="2022-10" db="EMBL/GenBank/DDBJ databases">
        <authorList>
            <person name="Chen Y."/>
            <person name="Dougan E. K."/>
            <person name="Chan C."/>
            <person name="Rhodes N."/>
            <person name="Thang M."/>
        </authorList>
    </citation>
    <scope>NUCLEOTIDE SEQUENCE</scope>
</reference>
<keyword evidence="8 16" id="KW-0479">Metal-binding</keyword>
<evidence type="ECO:0000313" key="20">
    <source>
        <dbReference type="Proteomes" id="UP001152797"/>
    </source>
</evidence>
<evidence type="ECO:0000256" key="1">
    <source>
        <dbReference type="ARBA" id="ARBA00001913"/>
    </source>
</evidence>
<dbReference type="EMBL" id="CAMXCT010000001">
    <property type="protein sequence ID" value="CAI3972211.1"/>
    <property type="molecule type" value="Genomic_DNA"/>
</dbReference>
<dbReference type="PANTHER" id="PTHR48408:SF1">
    <property type="entry name" value="XYLOSE ISOMERASE"/>
    <property type="match status" value="1"/>
</dbReference>
<dbReference type="SUPFAM" id="SSF53649">
    <property type="entry name" value="Alkaline phosphatase-like"/>
    <property type="match status" value="1"/>
</dbReference>
<evidence type="ECO:0000259" key="17">
    <source>
        <dbReference type="PROSITE" id="PS51186"/>
    </source>
</evidence>